<evidence type="ECO:0000313" key="1">
    <source>
        <dbReference type="EMBL" id="KAL2620677.1"/>
    </source>
</evidence>
<organism evidence="1 2">
    <name type="scientific">Riccia fluitans</name>
    <dbReference type="NCBI Taxonomy" id="41844"/>
    <lineage>
        <taxon>Eukaryota</taxon>
        <taxon>Viridiplantae</taxon>
        <taxon>Streptophyta</taxon>
        <taxon>Embryophyta</taxon>
        <taxon>Marchantiophyta</taxon>
        <taxon>Marchantiopsida</taxon>
        <taxon>Marchantiidae</taxon>
        <taxon>Marchantiales</taxon>
        <taxon>Ricciaceae</taxon>
        <taxon>Riccia</taxon>
    </lineage>
</organism>
<dbReference type="AlphaFoldDB" id="A0ABD1Y4N0"/>
<evidence type="ECO:0000313" key="2">
    <source>
        <dbReference type="Proteomes" id="UP001605036"/>
    </source>
</evidence>
<dbReference type="Proteomes" id="UP001605036">
    <property type="component" value="Unassembled WGS sequence"/>
</dbReference>
<proteinExistence type="predicted"/>
<name>A0ABD1Y4N0_9MARC</name>
<comment type="caution">
    <text evidence="1">The sequence shown here is derived from an EMBL/GenBank/DDBJ whole genome shotgun (WGS) entry which is preliminary data.</text>
</comment>
<keyword evidence="2" id="KW-1185">Reference proteome</keyword>
<gene>
    <name evidence="1" type="ORF">R1flu_000882</name>
</gene>
<protein>
    <submittedName>
        <fullName evidence="1">Uncharacterized protein</fullName>
    </submittedName>
</protein>
<reference evidence="1 2" key="1">
    <citation type="submission" date="2024-09" db="EMBL/GenBank/DDBJ databases">
        <title>Chromosome-scale assembly of Riccia fluitans.</title>
        <authorList>
            <person name="Paukszto L."/>
            <person name="Sawicki J."/>
            <person name="Karawczyk K."/>
            <person name="Piernik-Szablinska J."/>
            <person name="Szczecinska M."/>
            <person name="Mazdziarz M."/>
        </authorList>
    </citation>
    <scope>NUCLEOTIDE SEQUENCE [LARGE SCALE GENOMIC DNA]</scope>
    <source>
        <strain evidence="1">Rf_01</strain>
        <tissue evidence="1">Aerial parts of the thallus</tissue>
    </source>
</reference>
<accession>A0ABD1Y4N0</accession>
<dbReference type="EMBL" id="JBHFFA010000006">
    <property type="protein sequence ID" value="KAL2620677.1"/>
    <property type="molecule type" value="Genomic_DNA"/>
</dbReference>
<sequence>MCESEQSLSGILANRRSQLGRRSVGKSYRKHCSVSAYYDRCSSVEPTLNLEEIQKVTFCNCAGSEHRS</sequence>